<dbReference type="EMBL" id="JAEAOA010001266">
    <property type="protein sequence ID" value="KAK3589446.1"/>
    <property type="molecule type" value="Genomic_DNA"/>
</dbReference>
<feature type="region of interest" description="Disordered" evidence="1">
    <location>
        <begin position="1"/>
        <end position="26"/>
    </location>
</feature>
<proteinExistence type="predicted"/>
<gene>
    <name evidence="2" type="ORF">CHS0354_020782</name>
</gene>
<keyword evidence="3" id="KW-1185">Reference proteome</keyword>
<reference evidence="2" key="2">
    <citation type="journal article" date="2021" name="Genome Biol. Evol.">
        <title>Developing a high-quality reference genome for a parasitic bivalve with doubly uniparental inheritance (Bivalvia: Unionida).</title>
        <authorList>
            <person name="Smith C.H."/>
        </authorList>
    </citation>
    <scope>NUCLEOTIDE SEQUENCE</scope>
    <source>
        <strain evidence="2">CHS0354</strain>
        <tissue evidence="2">Mantle</tissue>
    </source>
</reference>
<reference evidence="2" key="3">
    <citation type="submission" date="2023-05" db="EMBL/GenBank/DDBJ databases">
        <authorList>
            <person name="Smith C.H."/>
        </authorList>
    </citation>
    <scope>NUCLEOTIDE SEQUENCE</scope>
    <source>
        <strain evidence="2">CHS0354</strain>
        <tissue evidence="2">Mantle</tissue>
    </source>
</reference>
<feature type="compositionally biased region" description="Low complexity" evidence="1">
    <location>
        <begin position="83"/>
        <end position="95"/>
    </location>
</feature>
<name>A0AAE0SCN5_9BIVA</name>
<evidence type="ECO:0000313" key="3">
    <source>
        <dbReference type="Proteomes" id="UP001195483"/>
    </source>
</evidence>
<comment type="caution">
    <text evidence="2">The sequence shown here is derived from an EMBL/GenBank/DDBJ whole genome shotgun (WGS) entry which is preliminary data.</text>
</comment>
<organism evidence="2 3">
    <name type="scientific">Potamilus streckersoni</name>
    <dbReference type="NCBI Taxonomy" id="2493646"/>
    <lineage>
        <taxon>Eukaryota</taxon>
        <taxon>Metazoa</taxon>
        <taxon>Spiralia</taxon>
        <taxon>Lophotrochozoa</taxon>
        <taxon>Mollusca</taxon>
        <taxon>Bivalvia</taxon>
        <taxon>Autobranchia</taxon>
        <taxon>Heteroconchia</taxon>
        <taxon>Palaeoheterodonta</taxon>
        <taxon>Unionida</taxon>
        <taxon>Unionoidea</taxon>
        <taxon>Unionidae</taxon>
        <taxon>Ambleminae</taxon>
        <taxon>Lampsilini</taxon>
        <taxon>Potamilus</taxon>
    </lineage>
</organism>
<protein>
    <submittedName>
        <fullName evidence="2">Uncharacterized protein</fullName>
    </submittedName>
</protein>
<feature type="compositionally biased region" description="Basic and acidic residues" evidence="1">
    <location>
        <begin position="8"/>
        <end position="23"/>
    </location>
</feature>
<evidence type="ECO:0000256" key="1">
    <source>
        <dbReference type="SAM" id="MobiDB-lite"/>
    </source>
</evidence>
<dbReference type="Proteomes" id="UP001195483">
    <property type="component" value="Unassembled WGS sequence"/>
</dbReference>
<feature type="region of interest" description="Disordered" evidence="1">
    <location>
        <begin position="60"/>
        <end position="109"/>
    </location>
</feature>
<dbReference type="AlphaFoldDB" id="A0AAE0SCN5"/>
<evidence type="ECO:0000313" key="2">
    <source>
        <dbReference type="EMBL" id="KAK3589446.1"/>
    </source>
</evidence>
<sequence>MFLVTGEGHNESHVNKGSHDRGRIPRGYRNLLRSPNWEVNITILLHPLLPSTPEVQHTLGETFASVDAKSPTSRSPPKMKLITSTPTSAQQASTPVVAVKPVNKRKSQK</sequence>
<accession>A0AAE0SCN5</accession>
<reference evidence="2" key="1">
    <citation type="journal article" date="2021" name="Genome Biol. Evol.">
        <title>A High-Quality Reference Genome for a Parasitic Bivalve with Doubly Uniparental Inheritance (Bivalvia: Unionida).</title>
        <authorList>
            <person name="Smith C.H."/>
        </authorList>
    </citation>
    <scope>NUCLEOTIDE SEQUENCE</scope>
    <source>
        <strain evidence="2">CHS0354</strain>
    </source>
</reference>